<dbReference type="EMBL" id="CP154795">
    <property type="protein sequence ID" value="XAN07264.1"/>
    <property type="molecule type" value="Genomic_DNA"/>
</dbReference>
<keyword evidence="3" id="KW-1185">Reference proteome</keyword>
<reference evidence="2 3" key="1">
    <citation type="submission" date="2024-04" db="EMBL/GenBank/DDBJ databases">
        <title>Isolation of an actinomycete strain from pig manure.</title>
        <authorList>
            <person name="Gong T."/>
            <person name="Yu Z."/>
            <person name="An M."/>
            <person name="Wei C."/>
            <person name="Yang W."/>
            <person name="Liu L."/>
        </authorList>
    </citation>
    <scope>NUCLEOTIDE SEQUENCE [LARGE SCALE GENOMIC DNA]</scope>
    <source>
        <strain evidence="2 3">ZF39</strain>
    </source>
</reference>
<gene>
    <name evidence="2" type="ORF">AADG42_08140</name>
</gene>
<evidence type="ECO:0000313" key="2">
    <source>
        <dbReference type="EMBL" id="XAN07264.1"/>
    </source>
</evidence>
<dbReference type="RefSeq" id="WP_425308715.1">
    <property type="nucleotide sequence ID" value="NZ_CP154795.1"/>
</dbReference>
<evidence type="ECO:0000313" key="3">
    <source>
        <dbReference type="Proteomes" id="UP001442841"/>
    </source>
</evidence>
<proteinExistence type="predicted"/>
<evidence type="ECO:0000256" key="1">
    <source>
        <dbReference type="SAM" id="MobiDB-lite"/>
    </source>
</evidence>
<dbReference type="Proteomes" id="UP001442841">
    <property type="component" value="Chromosome"/>
</dbReference>
<name>A0ABZ3FR95_9ACTN</name>
<organism evidence="2 3">
    <name type="scientific">Ammonicoccus fulvus</name>
    <dbReference type="NCBI Taxonomy" id="3138240"/>
    <lineage>
        <taxon>Bacteria</taxon>
        <taxon>Bacillati</taxon>
        <taxon>Actinomycetota</taxon>
        <taxon>Actinomycetes</taxon>
        <taxon>Propionibacteriales</taxon>
        <taxon>Propionibacteriaceae</taxon>
        <taxon>Ammonicoccus</taxon>
    </lineage>
</organism>
<protein>
    <submittedName>
        <fullName evidence="2">Uncharacterized protein</fullName>
    </submittedName>
</protein>
<feature type="compositionally biased region" description="Pro residues" evidence="1">
    <location>
        <begin position="179"/>
        <end position="198"/>
    </location>
</feature>
<feature type="region of interest" description="Disordered" evidence="1">
    <location>
        <begin position="163"/>
        <end position="198"/>
    </location>
</feature>
<sequence>MGFLDWVRGVNEKLEPQGVSTAPAVPTEHDILNALDRTEKLARDAKLHPFVLARVGRVSRVIRETLPRMKSAGLGTSESYAVMATATDYLPEALGSYLRLPRDWADSRPIENGKTSLMLLIDQLDLLGATMDKFLDAVARADADALVAHGRFLTARFGHESTGGELDLDPGARPIAPASGPPPSAPSGPVPTNPLDLP</sequence>
<accession>A0ABZ3FR95</accession>